<keyword evidence="4 5" id="KW-0949">S-adenosyl-L-methionine</keyword>
<feature type="domain" description="Methyltransferase type 11" evidence="6">
    <location>
        <begin position="72"/>
        <end position="167"/>
    </location>
</feature>
<dbReference type="EC" id="2.1.1.64" evidence="5"/>
<comment type="catalytic activity">
    <reaction evidence="5">
        <text>a 3-(all-trans-polyprenyl)benzene-1,2-diol + S-adenosyl-L-methionine = a 2-methoxy-6-(all-trans-polyprenyl)phenol + S-adenosyl-L-homocysteine + H(+)</text>
        <dbReference type="Rhea" id="RHEA:31411"/>
        <dbReference type="Rhea" id="RHEA-COMP:9550"/>
        <dbReference type="Rhea" id="RHEA-COMP:9551"/>
        <dbReference type="ChEBI" id="CHEBI:15378"/>
        <dbReference type="ChEBI" id="CHEBI:57856"/>
        <dbReference type="ChEBI" id="CHEBI:59789"/>
        <dbReference type="ChEBI" id="CHEBI:62729"/>
        <dbReference type="ChEBI" id="CHEBI:62731"/>
        <dbReference type="EC" id="2.1.1.222"/>
    </reaction>
</comment>
<evidence type="ECO:0000256" key="2">
    <source>
        <dbReference type="ARBA" id="ARBA00022679"/>
    </source>
</evidence>
<comment type="catalytic activity">
    <reaction evidence="5">
        <text>a 3-demethylubiquinol + S-adenosyl-L-methionine = a ubiquinol + S-adenosyl-L-homocysteine + H(+)</text>
        <dbReference type="Rhea" id="RHEA:44380"/>
        <dbReference type="Rhea" id="RHEA-COMP:9566"/>
        <dbReference type="Rhea" id="RHEA-COMP:10914"/>
        <dbReference type="ChEBI" id="CHEBI:15378"/>
        <dbReference type="ChEBI" id="CHEBI:17976"/>
        <dbReference type="ChEBI" id="CHEBI:57856"/>
        <dbReference type="ChEBI" id="CHEBI:59789"/>
        <dbReference type="ChEBI" id="CHEBI:84422"/>
        <dbReference type="EC" id="2.1.1.64"/>
    </reaction>
</comment>
<dbReference type="InterPro" id="IPR010233">
    <property type="entry name" value="UbiG_MeTrfase"/>
</dbReference>
<sequence length="253" mass="27631">MERTAGEPRGQADQREIAKFARMAEDWWNPEGKLRPLHRLNPIRLAYVRDMICERFGRDPAGRTPYEGLRILDVGCGGGLVSEPVKRLGAEVVGIDPTEETIAAARIHAAETGCAIDYRVATTDDLVAAGETFDVVLALEVVEHVPDVAAFVASCAALTRPGGLAVFATINRTPKAYALAIVAAEQILRWLPRGTHDYRKLVRPEELGGHLGRAGYQVVDVSGIVYDPFRDLWKRSPDIDVNYMVAARKGGSA</sequence>
<dbReference type="SUPFAM" id="SSF53335">
    <property type="entry name" value="S-adenosyl-L-methionine-dependent methyltransferases"/>
    <property type="match status" value="1"/>
</dbReference>
<evidence type="ECO:0000256" key="3">
    <source>
        <dbReference type="ARBA" id="ARBA00022688"/>
    </source>
</evidence>
<keyword evidence="2 5" id="KW-0808">Transferase</keyword>
<dbReference type="GO" id="GO:0010420">
    <property type="term" value="F:polyprenyldihydroxybenzoate methyltransferase activity"/>
    <property type="evidence" value="ECO:0007669"/>
    <property type="project" value="InterPro"/>
</dbReference>
<proteinExistence type="inferred from homology"/>
<dbReference type="AlphaFoldDB" id="A0A964T839"/>
<dbReference type="EC" id="2.1.1.222" evidence="5"/>
<comment type="caution">
    <text evidence="7">The sequence shown here is derived from an EMBL/GenBank/DDBJ whole genome shotgun (WGS) entry which is preliminary data.</text>
</comment>
<dbReference type="GO" id="GO:0061542">
    <property type="term" value="F:3-demethylubiquinol 3-O-methyltransferase activity"/>
    <property type="evidence" value="ECO:0007669"/>
    <property type="project" value="UniProtKB-UniRule"/>
</dbReference>
<organism evidence="7 8">
    <name type="scientific">Propylenella binzhouense</name>
    <dbReference type="NCBI Taxonomy" id="2555902"/>
    <lineage>
        <taxon>Bacteria</taxon>
        <taxon>Pseudomonadati</taxon>
        <taxon>Pseudomonadota</taxon>
        <taxon>Alphaproteobacteria</taxon>
        <taxon>Hyphomicrobiales</taxon>
        <taxon>Propylenellaceae</taxon>
        <taxon>Propylenella</taxon>
    </lineage>
</organism>
<comment type="pathway">
    <text evidence="5">Cofactor biosynthesis; ubiquinone biosynthesis.</text>
</comment>
<dbReference type="Gene3D" id="3.40.50.150">
    <property type="entry name" value="Vaccinia Virus protein VP39"/>
    <property type="match status" value="1"/>
</dbReference>
<evidence type="ECO:0000256" key="1">
    <source>
        <dbReference type="ARBA" id="ARBA00022603"/>
    </source>
</evidence>
<dbReference type="Proteomes" id="UP000773614">
    <property type="component" value="Unassembled WGS sequence"/>
</dbReference>
<dbReference type="PANTHER" id="PTHR43464">
    <property type="entry name" value="METHYLTRANSFERASE"/>
    <property type="match status" value="1"/>
</dbReference>
<dbReference type="InterPro" id="IPR013216">
    <property type="entry name" value="Methyltransf_11"/>
</dbReference>
<keyword evidence="8" id="KW-1185">Reference proteome</keyword>
<dbReference type="CDD" id="cd02440">
    <property type="entry name" value="AdoMet_MTases"/>
    <property type="match status" value="1"/>
</dbReference>
<evidence type="ECO:0000313" key="8">
    <source>
        <dbReference type="Proteomes" id="UP000773614"/>
    </source>
</evidence>
<comment type="function">
    <text evidence="5">O-methyltransferase that catalyzes the 2 O-methylation steps in the ubiquinone biosynthetic pathway.</text>
</comment>
<comment type="similarity">
    <text evidence="5">Belongs to the methyltransferase superfamily. UbiG/COQ3 family.</text>
</comment>
<dbReference type="OrthoDB" id="9801538at2"/>
<dbReference type="PANTHER" id="PTHR43464:SF19">
    <property type="entry name" value="UBIQUINONE BIOSYNTHESIS O-METHYLTRANSFERASE, MITOCHONDRIAL"/>
    <property type="match status" value="1"/>
</dbReference>
<feature type="binding site" evidence="5">
    <location>
        <position position="139"/>
    </location>
    <ligand>
        <name>S-adenosyl-L-methionine</name>
        <dbReference type="ChEBI" id="CHEBI:59789"/>
    </ligand>
</feature>
<keyword evidence="1 5" id="KW-0489">Methyltransferase</keyword>
<dbReference type="Pfam" id="PF08241">
    <property type="entry name" value="Methyltransf_11"/>
    <property type="match status" value="1"/>
</dbReference>
<gene>
    <name evidence="5 7" type="primary">ubiG</name>
    <name evidence="7" type="ORF">E4O86_17605</name>
</gene>
<evidence type="ECO:0000313" key="7">
    <source>
        <dbReference type="EMBL" id="MYZ49529.1"/>
    </source>
</evidence>
<dbReference type="InterPro" id="IPR029063">
    <property type="entry name" value="SAM-dependent_MTases_sf"/>
</dbReference>
<feature type="binding site" evidence="5">
    <location>
        <position position="75"/>
    </location>
    <ligand>
        <name>S-adenosyl-L-methionine</name>
        <dbReference type="ChEBI" id="CHEBI:59789"/>
    </ligand>
</feature>
<keyword evidence="3 5" id="KW-0831">Ubiquinone biosynthesis</keyword>
<dbReference type="HAMAP" id="MF_00472">
    <property type="entry name" value="UbiG"/>
    <property type="match status" value="1"/>
</dbReference>
<dbReference type="EMBL" id="SPKJ01000079">
    <property type="protein sequence ID" value="MYZ49529.1"/>
    <property type="molecule type" value="Genomic_DNA"/>
</dbReference>
<dbReference type="RefSeq" id="WP_161141869.1">
    <property type="nucleotide sequence ID" value="NZ_SPKJ01000079.1"/>
</dbReference>
<accession>A0A964T839</accession>
<protein>
    <recommendedName>
        <fullName evidence="5">Ubiquinone biosynthesis O-methyltransferase</fullName>
    </recommendedName>
    <alternativeName>
        <fullName evidence="5">2-polyprenyl-6-hydroxyphenol methylase</fullName>
        <ecNumber evidence="5">2.1.1.222</ecNumber>
    </alternativeName>
    <alternativeName>
        <fullName evidence="5">3-demethylubiquinone 3-O-methyltransferase</fullName>
        <ecNumber evidence="5">2.1.1.64</ecNumber>
    </alternativeName>
</protein>
<name>A0A964T839_9HYPH</name>
<feature type="binding site" evidence="5">
    <location>
        <position position="44"/>
    </location>
    <ligand>
        <name>S-adenosyl-L-methionine</name>
        <dbReference type="ChEBI" id="CHEBI:59789"/>
    </ligand>
</feature>
<evidence type="ECO:0000256" key="5">
    <source>
        <dbReference type="HAMAP-Rule" id="MF_00472"/>
    </source>
</evidence>
<dbReference type="GO" id="GO:0032259">
    <property type="term" value="P:methylation"/>
    <property type="evidence" value="ECO:0007669"/>
    <property type="project" value="UniProtKB-KW"/>
</dbReference>
<dbReference type="NCBIfam" id="TIGR01983">
    <property type="entry name" value="UbiG"/>
    <property type="match status" value="1"/>
</dbReference>
<reference evidence="7" key="1">
    <citation type="submission" date="2019-03" db="EMBL/GenBank/DDBJ databases">
        <title>Afifella sp. nov., isolated from activated sludge.</title>
        <authorList>
            <person name="Li Q."/>
            <person name="Liu Y."/>
        </authorList>
    </citation>
    <scope>NUCLEOTIDE SEQUENCE</scope>
    <source>
        <strain evidence="7">L72</strain>
    </source>
</reference>
<evidence type="ECO:0000256" key="4">
    <source>
        <dbReference type="ARBA" id="ARBA00022691"/>
    </source>
</evidence>
<dbReference type="GO" id="GO:0102208">
    <property type="term" value="F:2-polyprenyl-6-hydroxyphenol methylase activity"/>
    <property type="evidence" value="ECO:0007669"/>
    <property type="project" value="UniProtKB-EC"/>
</dbReference>
<evidence type="ECO:0000259" key="6">
    <source>
        <dbReference type="Pfam" id="PF08241"/>
    </source>
</evidence>
<feature type="binding site" evidence="5">
    <location>
        <position position="96"/>
    </location>
    <ligand>
        <name>S-adenosyl-L-methionine</name>
        <dbReference type="ChEBI" id="CHEBI:59789"/>
    </ligand>
</feature>